<feature type="region of interest" description="Disordered" evidence="1">
    <location>
        <begin position="315"/>
        <end position="339"/>
    </location>
</feature>
<dbReference type="AlphaFoldDB" id="A0A323UX40"/>
<organism evidence="2 3">
    <name type="scientific">Rhodopseudomonas palustris</name>
    <dbReference type="NCBI Taxonomy" id="1076"/>
    <lineage>
        <taxon>Bacteria</taxon>
        <taxon>Pseudomonadati</taxon>
        <taxon>Pseudomonadota</taxon>
        <taxon>Alphaproteobacteria</taxon>
        <taxon>Hyphomicrobiales</taxon>
        <taxon>Nitrobacteraceae</taxon>
        <taxon>Rhodopseudomonas</taxon>
    </lineage>
</organism>
<gene>
    <name evidence="2" type="ORF">DNX69_09900</name>
</gene>
<evidence type="ECO:0000256" key="1">
    <source>
        <dbReference type="SAM" id="MobiDB-lite"/>
    </source>
</evidence>
<protein>
    <submittedName>
        <fullName evidence="2">Uncharacterized protein</fullName>
    </submittedName>
</protein>
<dbReference type="EMBL" id="QKQS01000013">
    <property type="protein sequence ID" value="PZA12298.1"/>
    <property type="molecule type" value="Genomic_DNA"/>
</dbReference>
<dbReference type="Proteomes" id="UP000248134">
    <property type="component" value="Unassembled WGS sequence"/>
</dbReference>
<reference evidence="2 3" key="1">
    <citation type="submission" date="2018-06" db="EMBL/GenBank/DDBJ databases">
        <title>Draft Whole-Genome Sequence of the purple photosynthetic bacterium Rhodospeudomonas palustris XCP.</title>
        <authorList>
            <person name="Rayyan A."/>
            <person name="Meyer T.E."/>
            <person name="Kyndt J.A."/>
        </authorList>
    </citation>
    <scope>NUCLEOTIDE SEQUENCE [LARGE SCALE GENOMIC DNA]</scope>
    <source>
        <strain evidence="2 3">XCP</strain>
    </source>
</reference>
<accession>A0A323UX40</accession>
<comment type="caution">
    <text evidence="2">The sequence shown here is derived from an EMBL/GenBank/DDBJ whole genome shotgun (WGS) entry which is preliminary data.</text>
</comment>
<name>A0A323UX40_RHOPL</name>
<evidence type="ECO:0000313" key="3">
    <source>
        <dbReference type="Proteomes" id="UP000248134"/>
    </source>
</evidence>
<proteinExistence type="predicted"/>
<sequence>MVQSNEQTVEALQSGALSIRGALSSRTIWIVDLDLEFAVQRYWICDQDDFPEKLMPARNVPLYASMEQAPDSLEEANAYFSIAFRGERLANKSIPFNLLKSLIDDSYEAARRLLSPAFMAGAKSATFDFPARAIPGSLILALDEPRINDALLRRRTAESPLSVEDAQASFIEQRDLFFQETAELVAKANSGQLSDSLAEERFALLDNLQQIIPSDQNRIESVVFSAREGDSVLSVAVNERAGTTMHRAFKRIEKKAVTDVGRVEIVNSPSKTFVYRSSRGKQVTCYVSPEAFQTLEESGKLQIGALVRVKGHLTKRPQRDQMAAEGQPDITVPPRTSRG</sequence>
<evidence type="ECO:0000313" key="2">
    <source>
        <dbReference type="EMBL" id="PZA12298.1"/>
    </source>
</evidence>